<gene>
    <name evidence="1" type="ORF">DW099_02065</name>
</gene>
<evidence type="ECO:0000313" key="2">
    <source>
        <dbReference type="Proteomes" id="UP000284841"/>
    </source>
</evidence>
<reference evidence="1 2" key="1">
    <citation type="submission" date="2018-08" db="EMBL/GenBank/DDBJ databases">
        <title>A genome reference for cultivated species of the human gut microbiota.</title>
        <authorList>
            <person name="Zou Y."/>
            <person name="Xue W."/>
            <person name="Luo G."/>
        </authorList>
    </citation>
    <scope>NUCLEOTIDE SEQUENCE [LARGE SCALE GENOMIC DNA]</scope>
    <source>
        <strain evidence="1 2">AM07-24</strain>
    </source>
</reference>
<dbReference type="STRING" id="1776384.GCA_900086585_02695"/>
<dbReference type="InterPro" id="IPR058944">
    <property type="entry name" value="CntK-like"/>
</dbReference>
<dbReference type="Proteomes" id="UP000284841">
    <property type="component" value="Unassembled WGS sequence"/>
</dbReference>
<comment type="caution">
    <text evidence="1">The sequence shown here is derived from an EMBL/GenBank/DDBJ whole genome shotgun (WGS) entry which is preliminary data.</text>
</comment>
<dbReference type="Gene3D" id="3.10.310.10">
    <property type="entry name" value="Diaminopimelate Epimerase, Chain A, domain 1"/>
    <property type="match status" value="2"/>
</dbReference>
<protein>
    <recommendedName>
        <fullName evidence="3">Diaminopimelate epimerase</fullName>
    </recommendedName>
</protein>
<dbReference type="SUPFAM" id="SSF54506">
    <property type="entry name" value="Diaminopimelate epimerase-like"/>
    <property type="match status" value="1"/>
</dbReference>
<dbReference type="OrthoDB" id="9813391at2"/>
<evidence type="ECO:0000313" key="1">
    <source>
        <dbReference type="EMBL" id="RHJ89385.1"/>
    </source>
</evidence>
<dbReference type="EMBL" id="QRMS01000001">
    <property type="protein sequence ID" value="RHJ89385.1"/>
    <property type="molecule type" value="Genomic_DNA"/>
</dbReference>
<dbReference type="AlphaFoldDB" id="A0A415E6W6"/>
<proteinExistence type="predicted"/>
<dbReference type="Pfam" id="PF26317">
    <property type="entry name" value="CntK_N"/>
    <property type="match status" value="1"/>
</dbReference>
<keyword evidence="2" id="KW-1185">Reference proteome</keyword>
<sequence>MKKIRILIANPAGNITIFVLDHFEPRQYQSIASQLLAMTELKGEQVAFVADENTMHMCGMEFCGNASRAFALMTAQKQGIAGYGQVEINVSGCDQPLSVEVNTENQFTRIGMPPPLRIEKWEEGGLPRGSYLVDMDGIMHIVVRDMAPTLEHFNEIKDLVDKKFDPPAMGVMFFNTTAGTLTPVVYVKEVNTTYFEGSCGSGTTAVAAAFSADEPDGSYRFTLPQPAGTITATVDKVQGEVKAVYIEGTVSLSEVMEVEVVSP</sequence>
<evidence type="ECO:0008006" key="3">
    <source>
        <dbReference type="Google" id="ProtNLM"/>
    </source>
</evidence>
<organism evidence="1 2">
    <name type="scientific">Emergencia timonensis</name>
    <dbReference type="NCBI Taxonomy" id="1776384"/>
    <lineage>
        <taxon>Bacteria</taxon>
        <taxon>Bacillati</taxon>
        <taxon>Bacillota</taxon>
        <taxon>Clostridia</taxon>
        <taxon>Peptostreptococcales</taxon>
        <taxon>Anaerovoracaceae</taxon>
        <taxon>Emergencia</taxon>
    </lineage>
</organism>
<accession>A0A415E6W6</accession>
<dbReference type="RefSeq" id="WP_118333492.1">
    <property type="nucleotide sequence ID" value="NZ_AP025567.1"/>
</dbReference>
<name>A0A415E6W6_9FIRM</name>